<comment type="subcellular location">
    <subcellularLocation>
        <location evidence="1">Nucleus</location>
    </subcellularLocation>
</comment>
<sequence>MPSLEDSRRQVEKNLASLSQGPDHNDILARLQDEIDKHNAVKDGLRDTIDREGHDGEGMCSKHSTRSAKFRFKDGKEVDRKRGHRSHRRDEERKHKRRREEYPTPPSADTEAAHPFPREPTTLDEPGAPNDDAAFRHSLFDALADDEGAAYWEGVYEQPIHIYDRPTVSTPQGELEQMSDAEYAAHVKTRMWERKHPEVVIERERSERKRKEAEEERAREREAFIRRKEQAAWERAEGRNARKFADDKGDYEKTHWRRAEYEFAGEANTYADADHDQQARKEEYIAAWARYLTAWDRLKLELLDERTNPPTTTLTASKRIPWPVLKSKPVIRGNIEDFLRHGTRSGEGNALSLLKAERVRWHPDKVQQRFAGIVEEGTMKLVTGVFQVVDALFEEERKKARCK</sequence>
<evidence type="ECO:0000256" key="5">
    <source>
        <dbReference type="ARBA" id="ARBA00023242"/>
    </source>
</evidence>
<name>A0AAE0WQK1_9PEZI</name>
<keyword evidence="4" id="KW-0040">ANK repeat</keyword>
<evidence type="ECO:0000256" key="6">
    <source>
        <dbReference type="SAM" id="Coils"/>
    </source>
</evidence>
<evidence type="ECO:0000256" key="3">
    <source>
        <dbReference type="ARBA" id="ARBA00022737"/>
    </source>
</evidence>
<organism evidence="8 9">
    <name type="scientific">Recurvomyces mirabilis</name>
    <dbReference type="NCBI Taxonomy" id="574656"/>
    <lineage>
        <taxon>Eukaryota</taxon>
        <taxon>Fungi</taxon>
        <taxon>Dikarya</taxon>
        <taxon>Ascomycota</taxon>
        <taxon>Pezizomycotina</taxon>
        <taxon>Dothideomycetes</taxon>
        <taxon>Dothideomycetidae</taxon>
        <taxon>Mycosphaerellales</taxon>
        <taxon>Teratosphaeriaceae</taxon>
        <taxon>Recurvomyces</taxon>
    </lineage>
</organism>
<dbReference type="PANTHER" id="PTHR15263">
    <property type="entry name" value="I-KAPPA-B-LIKE PROTEIN IKBL"/>
    <property type="match status" value="1"/>
</dbReference>
<keyword evidence="9" id="KW-1185">Reference proteome</keyword>
<reference evidence="8" key="1">
    <citation type="submission" date="2023-07" db="EMBL/GenBank/DDBJ databases">
        <title>Black Yeasts Isolated from many extreme environments.</title>
        <authorList>
            <person name="Coleine C."/>
            <person name="Stajich J.E."/>
            <person name="Selbmann L."/>
        </authorList>
    </citation>
    <scope>NUCLEOTIDE SEQUENCE</scope>
    <source>
        <strain evidence="8">CCFEE 5485</strain>
    </source>
</reference>
<dbReference type="PANTHER" id="PTHR15263:SF1">
    <property type="entry name" value="NF-KAPPA-B INHIBITOR-LIKE PROTEIN 1"/>
    <property type="match status" value="1"/>
</dbReference>
<dbReference type="Proteomes" id="UP001274830">
    <property type="component" value="Unassembled WGS sequence"/>
</dbReference>
<comment type="caution">
    <text evidence="8">The sequence shown here is derived from an EMBL/GenBank/DDBJ whole genome shotgun (WGS) entry which is preliminary data.</text>
</comment>
<evidence type="ECO:0000256" key="4">
    <source>
        <dbReference type="ARBA" id="ARBA00023043"/>
    </source>
</evidence>
<keyword evidence="6" id="KW-0175">Coiled coil</keyword>
<keyword evidence="3" id="KW-0677">Repeat</keyword>
<dbReference type="InterPro" id="IPR038753">
    <property type="entry name" value="NFKBIL1"/>
</dbReference>
<evidence type="ECO:0000256" key="1">
    <source>
        <dbReference type="ARBA" id="ARBA00004123"/>
    </source>
</evidence>
<protein>
    <submittedName>
        <fullName evidence="8">Uncharacterized protein</fullName>
    </submittedName>
</protein>
<dbReference type="AlphaFoldDB" id="A0AAE0WQK1"/>
<evidence type="ECO:0000256" key="2">
    <source>
        <dbReference type="ARBA" id="ARBA00022553"/>
    </source>
</evidence>
<dbReference type="GO" id="GO:0043124">
    <property type="term" value="P:negative regulation of canonical NF-kappaB signal transduction"/>
    <property type="evidence" value="ECO:0007669"/>
    <property type="project" value="InterPro"/>
</dbReference>
<feature type="compositionally biased region" description="Basic and acidic residues" evidence="7">
    <location>
        <begin position="71"/>
        <end position="80"/>
    </location>
</feature>
<accession>A0AAE0WQK1</accession>
<gene>
    <name evidence="8" type="ORF">LTR78_003910</name>
</gene>
<proteinExistence type="predicted"/>
<dbReference type="GO" id="GO:0005634">
    <property type="term" value="C:nucleus"/>
    <property type="evidence" value="ECO:0007669"/>
    <property type="project" value="UniProtKB-SubCell"/>
</dbReference>
<feature type="coiled-coil region" evidence="6">
    <location>
        <begin position="196"/>
        <end position="223"/>
    </location>
</feature>
<keyword evidence="5" id="KW-0539">Nucleus</keyword>
<evidence type="ECO:0000313" key="9">
    <source>
        <dbReference type="Proteomes" id="UP001274830"/>
    </source>
</evidence>
<keyword evidence="2" id="KW-0597">Phosphoprotein</keyword>
<evidence type="ECO:0000313" key="8">
    <source>
        <dbReference type="EMBL" id="KAK3676160.1"/>
    </source>
</evidence>
<feature type="compositionally biased region" description="Basic and acidic residues" evidence="7">
    <location>
        <begin position="23"/>
        <end position="57"/>
    </location>
</feature>
<dbReference type="EMBL" id="JAUTXT010000011">
    <property type="protein sequence ID" value="KAK3676160.1"/>
    <property type="molecule type" value="Genomic_DNA"/>
</dbReference>
<feature type="region of interest" description="Disordered" evidence="7">
    <location>
        <begin position="1"/>
        <end position="134"/>
    </location>
</feature>
<feature type="compositionally biased region" description="Basic and acidic residues" evidence="7">
    <location>
        <begin position="1"/>
        <end position="12"/>
    </location>
</feature>
<evidence type="ECO:0000256" key="7">
    <source>
        <dbReference type="SAM" id="MobiDB-lite"/>
    </source>
</evidence>